<dbReference type="InParanoid" id="A0A067LUI9"/>
<proteinExistence type="predicted"/>
<reference evidence="2" key="1">
    <citation type="journal article" date="2014" name="Proc. Natl. Acad. Sci. U.S.A.">
        <title>Extensive sampling of basidiomycete genomes demonstrates inadequacy of the white-rot/brown-rot paradigm for wood decay fungi.</title>
        <authorList>
            <person name="Riley R."/>
            <person name="Salamov A.A."/>
            <person name="Brown D.W."/>
            <person name="Nagy L.G."/>
            <person name="Floudas D."/>
            <person name="Held B.W."/>
            <person name="Levasseur A."/>
            <person name="Lombard V."/>
            <person name="Morin E."/>
            <person name="Otillar R."/>
            <person name="Lindquist E.A."/>
            <person name="Sun H."/>
            <person name="LaButti K.M."/>
            <person name="Schmutz J."/>
            <person name="Jabbour D."/>
            <person name="Luo H."/>
            <person name="Baker S.E."/>
            <person name="Pisabarro A.G."/>
            <person name="Walton J.D."/>
            <person name="Blanchette R.A."/>
            <person name="Henrissat B."/>
            <person name="Martin F."/>
            <person name="Cullen D."/>
            <person name="Hibbett D.S."/>
            <person name="Grigoriev I.V."/>
        </authorList>
    </citation>
    <scope>NUCLEOTIDE SEQUENCE [LARGE SCALE GENOMIC DNA]</scope>
    <source>
        <strain evidence="2">FD-172 SS1</strain>
    </source>
</reference>
<dbReference type="Proteomes" id="UP000027195">
    <property type="component" value="Unassembled WGS sequence"/>
</dbReference>
<protein>
    <submittedName>
        <fullName evidence="1">Uncharacterized protein</fullName>
    </submittedName>
</protein>
<keyword evidence="2" id="KW-1185">Reference proteome</keyword>
<organism evidence="1 2">
    <name type="scientific">Botryobasidium botryosum (strain FD-172 SS1)</name>
    <dbReference type="NCBI Taxonomy" id="930990"/>
    <lineage>
        <taxon>Eukaryota</taxon>
        <taxon>Fungi</taxon>
        <taxon>Dikarya</taxon>
        <taxon>Basidiomycota</taxon>
        <taxon>Agaricomycotina</taxon>
        <taxon>Agaricomycetes</taxon>
        <taxon>Cantharellales</taxon>
        <taxon>Botryobasidiaceae</taxon>
        <taxon>Botryobasidium</taxon>
    </lineage>
</organism>
<accession>A0A067LUI9</accession>
<dbReference type="HOGENOM" id="CLU_2704501_0_0_1"/>
<dbReference type="EMBL" id="KL198175">
    <property type="protein sequence ID" value="KDQ05895.1"/>
    <property type="molecule type" value="Genomic_DNA"/>
</dbReference>
<evidence type="ECO:0000313" key="2">
    <source>
        <dbReference type="Proteomes" id="UP000027195"/>
    </source>
</evidence>
<dbReference type="AlphaFoldDB" id="A0A067LUI9"/>
<sequence length="82" mass="9083">MDIPSSKKQFSQPPSPGELEILVPLAPLRPSNLFVPQELVQGHFRRLSFAWGQSTMKTLADTIKGQLLCRPSDSRVGPTRPV</sequence>
<name>A0A067LUI9_BOTB1</name>
<gene>
    <name evidence="1" type="ORF">BOTBODRAFT_182126</name>
</gene>
<evidence type="ECO:0000313" key="1">
    <source>
        <dbReference type="EMBL" id="KDQ05895.1"/>
    </source>
</evidence>